<organism evidence="4">
    <name type="scientific">Camponotus floridanus</name>
    <name type="common">Florida carpenter ant</name>
    <dbReference type="NCBI Taxonomy" id="104421"/>
    <lineage>
        <taxon>Eukaryota</taxon>
        <taxon>Metazoa</taxon>
        <taxon>Ecdysozoa</taxon>
        <taxon>Arthropoda</taxon>
        <taxon>Hexapoda</taxon>
        <taxon>Insecta</taxon>
        <taxon>Pterygota</taxon>
        <taxon>Neoptera</taxon>
        <taxon>Endopterygota</taxon>
        <taxon>Hymenoptera</taxon>
        <taxon>Apocrita</taxon>
        <taxon>Aculeata</taxon>
        <taxon>Formicoidea</taxon>
        <taxon>Formicidae</taxon>
        <taxon>Formicinae</taxon>
        <taxon>Camponotus</taxon>
    </lineage>
</organism>
<accession>E1ZYX5</accession>
<gene>
    <name evidence="3" type="ORF">EAG_08462</name>
</gene>
<name>E1ZYX5_CAMFO</name>
<protein>
    <submittedName>
        <fullName evidence="3">Uncharacterized protein</fullName>
    </submittedName>
</protein>
<dbReference type="Proteomes" id="UP000000311">
    <property type="component" value="Unassembled WGS sequence"/>
</dbReference>
<dbReference type="AlphaFoldDB" id="E1ZYX5"/>
<dbReference type="InParanoid" id="E1ZYX5"/>
<sequence length="273" mass="31687">MGNLAKEYTDHNKNKILCPISAFRIFEINSWRNKLFSLNSVYKWLLFENRGITQRHHNNCDNITERMIRVIINQSWLIAVDGKSINFRDNKKGHDHDREYHVPRIVGGRAGPRVRGPRCCTSHWEARGFQALQRRAPESEQERAVPRRGASVVGCQWLIWRLYVYYDTRGRNTSSSLLANRSEKSAKPSRLRGAPHQVKRESLRASTEPVRQADRQTDRISTDQRSLRSRMIILAWCLFVIVSFLVAKNQAFLNAPIPVYTLEARLFESQASI</sequence>
<keyword evidence="2" id="KW-0472">Membrane</keyword>
<keyword evidence="2" id="KW-0812">Transmembrane</keyword>
<keyword evidence="4" id="KW-1185">Reference proteome</keyword>
<evidence type="ECO:0000256" key="2">
    <source>
        <dbReference type="SAM" id="Phobius"/>
    </source>
</evidence>
<proteinExistence type="predicted"/>
<dbReference type="EMBL" id="GL435242">
    <property type="protein sequence ID" value="EFN73665.1"/>
    <property type="molecule type" value="Genomic_DNA"/>
</dbReference>
<feature type="region of interest" description="Disordered" evidence="1">
    <location>
        <begin position="177"/>
        <end position="221"/>
    </location>
</feature>
<evidence type="ECO:0000256" key="1">
    <source>
        <dbReference type="SAM" id="MobiDB-lite"/>
    </source>
</evidence>
<feature type="transmembrane region" description="Helical" evidence="2">
    <location>
        <begin position="229"/>
        <end position="247"/>
    </location>
</feature>
<evidence type="ECO:0000313" key="3">
    <source>
        <dbReference type="EMBL" id="EFN73665.1"/>
    </source>
</evidence>
<reference evidence="3 4" key="1">
    <citation type="journal article" date="2010" name="Science">
        <title>Genomic comparison of the ants Camponotus floridanus and Harpegnathos saltator.</title>
        <authorList>
            <person name="Bonasio R."/>
            <person name="Zhang G."/>
            <person name="Ye C."/>
            <person name="Mutti N.S."/>
            <person name="Fang X."/>
            <person name="Qin N."/>
            <person name="Donahue G."/>
            <person name="Yang P."/>
            <person name="Li Q."/>
            <person name="Li C."/>
            <person name="Zhang P."/>
            <person name="Huang Z."/>
            <person name="Berger S.L."/>
            <person name="Reinberg D."/>
            <person name="Wang J."/>
            <person name="Liebig J."/>
        </authorList>
    </citation>
    <scope>NUCLEOTIDE SEQUENCE [LARGE SCALE GENOMIC DNA]</scope>
    <source>
        <strain evidence="4">C129</strain>
    </source>
</reference>
<feature type="compositionally biased region" description="Basic and acidic residues" evidence="1">
    <location>
        <begin position="211"/>
        <end position="221"/>
    </location>
</feature>
<keyword evidence="2" id="KW-1133">Transmembrane helix</keyword>
<evidence type="ECO:0000313" key="4">
    <source>
        <dbReference type="Proteomes" id="UP000000311"/>
    </source>
</evidence>